<dbReference type="RefSeq" id="WP_133753576.1">
    <property type="nucleotide sequence ID" value="NZ_CP171129.1"/>
</dbReference>
<evidence type="ECO:0000256" key="1">
    <source>
        <dbReference type="SAM" id="MobiDB-lite"/>
    </source>
</evidence>
<gene>
    <name evidence="2" type="ORF">CLV29_0596</name>
</gene>
<comment type="caution">
    <text evidence="2">The sequence shown here is derived from an EMBL/GenBank/DDBJ whole genome shotgun (WGS) entry which is preliminary data.</text>
</comment>
<dbReference type="EMBL" id="SOAW01000001">
    <property type="protein sequence ID" value="TDT33003.1"/>
    <property type="molecule type" value="Genomic_DNA"/>
</dbReference>
<evidence type="ECO:0000313" key="3">
    <source>
        <dbReference type="Proteomes" id="UP000295371"/>
    </source>
</evidence>
<feature type="region of interest" description="Disordered" evidence="1">
    <location>
        <begin position="213"/>
        <end position="246"/>
    </location>
</feature>
<organism evidence="2 3">
    <name type="scientific">Naumannella halotolerans</name>
    <dbReference type="NCBI Taxonomy" id="993414"/>
    <lineage>
        <taxon>Bacteria</taxon>
        <taxon>Bacillati</taxon>
        <taxon>Actinomycetota</taxon>
        <taxon>Actinomycetes</taxon>
        <taxon>Propionibacteriales</taxon>
        <taxon>Propionibacteriaceae</taxon>
        <taxon>Naumannella</taxon>
    </lineage>
</organism>
<dbReference type="AlphaFoldDB" id="A0A4R7J933"/>
<name>A0A4R7J933_9ACTN</name>
<reference evidence="2 3" key="1">
    <citation type="submission" date="2019-03" db="EMBL/GenBank/DDBJ databases">
        <title>Genomic Encyclopedia of Archaeal and Bacterial Type Strains, Phase II (KMG-II): from individual species to whole genera.</title>
        <authorList>
            <person name="Goeker M."/>
        </authorList>
    </citation>
    <scope>NUCLEOTIDE SEQUENCE [LARGE SCALE GENOMIC DNA]</scope>
    <source>
        <strain evidence="2 3">DSM 24323</strain>
    </source>
</reference>
<accession>A0A4R7J933</accession>
<dbReference type="Proteomes" id="UP000295371">
    <property type="component" value="Unassembled WGS sequence"/>
</dbReference>
<keyword evidence="3" id="KW-1185">Reference proteome</keyword>
<proteinExistence type="predicted"/>
<evidence type="ECO:0000313" key="2">
    <source>
        <dbReference type="EMBL" id="TDT33003.1"/>
    </source>
</evidence>
<protein>
    <submittedName>
        <fullName evidence="2">Uncharacterized protein</fullName>
    </submittedName>
</protein>
<dbReference type="OrthoDB" id="3346899at2"/>
<sequence length="246" mass="27701">MDLAEVAARDALNAAVDTCSRSGLVDAWRRLVQDVYASNLDRYEPDELGDTVMSFGIQCYENLKTRAVRRFRHDDLEIPETHWDIDGLRVWTPRNVLTFNLGGARVVTMKVPFIEGRSPNWQRSADWEQYSQIRLAIATENSRVLQYRTPPVGASPMFPHPGSPGAVRNYMLLWAGEPDVVLTAGWLGVPTLGDTPFVAQTSLWWDDDPDIRVAQKTTPDRGPSFNERPVAKPQVSLKDQHQEGQA</sequence>